<dbReference type="InterPro" id="IPR013216">
    <property type="entry name" value="Methyltransf_11"/>
</dbReference>
<accession>A0A1H8FPV7</accession>
<dbReference type="Pfam" id="PF08241">
    <property type="entry name" value="Methyltransf_11"/>
    <property type="match status" value="1"/>
</dbReference>
<dbReference type="InterPro" id="IPR029063">
    <property type="entry name" value="SAM-dependent_MTases_sf"/>
</dbReference>
<dbReference type="EMBL" id="FOBF01000025">
    <property type="protein sequence ID" value="SEN33726.1"/>
    <property type="molecule type" value="Genomic_DNA"/>
</dbReference>
<keyword evidence="2" id="KW-0808">Transferase</keyword>
<dbReference type="SUPFAM" id="SSF53335">
    <property type="entry name" value="S-adenosyl-L-methionine-dependent methyltransferases"/>
    <property type="match status" value="1"/>
</dbReference>
<evidence type="ECO:0000259" key="1">
    <source>
        <dbReference type="Pfam" id="PF08241"/>
    </source>
</evidence>
<name>A0A1H8FPV7_9ACTN</name>
<protein>
    <submittedName>
        <fullName evidence="2">Methyltransferase domain-containing protein</fullName>
    </submittedName>
</protein>
<keyword evidence="3" id="KW-1185">Reference proteome</keyword>
<feature type="domain" description="Methyltransferase type 11" evidence="1">
    <location>
        <begin position="2"/>
        <end position="39"/>
    </location>
</feature>
<sequence length="42" mass="4269">MRAIGVDVGERMIAAARARGSRAGFRLGDALDLPLGDGEVAG</sequence>
<dbReference type="Proteomes" id="UP000198953">
    <property type="component" value="Unassembled WGS sequence"/>
</dbReference>
<organism evidence="2 3">
    <name type="scientific">Nonomuraea pusilla</name>
    <dbReference type="NCBI Taxonomy" id="46177"/>
    <lineage>
        <taxon>Bacteria</taxon>
        <taxon>Bacillati</taxon>
        <taxon>Actinomycetota</taxon>
        <taxon>Actinomycetes</taxon>
        <taxon>Streptosporangiales</taxon>
        <taxon>Streptosporangiaceae</taxon>
        <taxon>Nonomuraea</taxon>
    </lineage>
</organism>
<evidence type="ECO:0000313" key="3">
    <source>
        <dbReference type="Proteomes" id="UP000198953"/>
    </source>
</evidence>
<keyword evidence="2" id="KW-0489">Methyltransferase</keyword>
<dbReference type="GO" id="GO:0032259">
    <property type="term" value="P:methylation"/>
    <property type="evidence" value="ECO:0007669"/>
    <property type="project" value="UniProtKB-KW"/>
</dbReference>
<reference evidence="2 3" key="1">
    <citation type="submission" date="2016-10" db="EMBL/GenBank/DDBJ databases">
        <authorList>
            <person name="de Groot N.N."/>
        </authorList>
    </citation>
    <scope>NUCLEOTIDE SEQUENCE [LARGE SCALE GENOMIC DNA]</scope>
    <source>
        <strain evidence="2 3">DSM 43357</strain>
    </source>
</reference>
<dbReference type="GO" id="GO:0008757">
    <property type="term" value="F:S-adenosylmethionine-dependent methyltransferase activity"/>
    <property type="evidence" value="ECO:0007669"/>
    <property type="project" value="InterPro"/>
</dbReference>
<proteinExistence type="predicted"/>
<gene>
    <name evidence="2" type="ORF">SAMN05660976_07306</name>
</gene>
<dbReference type="STRING" id="46177.SAMN05660976_07306"/>
<dbReference type="AlphaFoldDB" id="A0A1H8FPV7"/>
<dbReference type="Gene3D" id="3.40.50.150">
    <property type="entry name" value="Vaccinia Virus protein VP39"/>
    <property type="match status" value="1"/>
</dbReference>
<evidence type="ECO:0000313" key="2">
    <source>
        <dbReference type="EMBL" id="SEN33726.1"/>
    </source>
</evidence>